<dbReference type="AlphaFoldDB" id="H1LKL7"/>
<evidence type="ECO:0000313" key="3">
    <source>
        <dbReference type="Proteomes" id="UP000005025"/>
    </source>
</evidence>
<dbReference type="HOGENOM" id="CLU_3271901_0_0_9"/>
<proteinExistence type="predicted"/>
<sequence length="41" mass="4853">MDWVTEDFSEQLHKASKAITLSHHHQKQQTSNQKFSNKKTK</sequence>
<accession>H1LKL7</accession>
<protein>
    <submittedName>
        <fullName evidence="2">Uncharacterized protein</fullName>
    </submittedName>
</protein>
<dbReference type="Proteomes" id="UP000005025">
    <property type="component" value="Unassembled WGS sequence"/>
</dbReference>
<name>H1LKL7_9LACO</name>
<organism evidence="2 3">
    <name type="scientific">Lentilactobacillus kisonensis F0435</name>
    <dbReference type="NCBI Taxonomy" id="797516"/>
    <lineage>
        <taxon>Bacteria</taxon>
        <taxon>Bacillati</taxon>
        <taxon>Bacillota</taxon>
        <taxon>Bacilli</taxon>
        <taxon>Lactobacillales</taxon>
        <taxon>Lactobacillaceae</taxon>
        <taxon>Lentilactobacillus</taxon>
    </lineage>
</organism>
<dbReference type="PATRIC" id="fig|797516.3.peg.2842"/>
<gene>
    <name evidence="2" type="ORF">HMPREF9104_03171</name>
</gene>
<dbReference type="EMBL" id="AGRJ01000272">
    <property type="protein sequence ID" value="EHO46603.1"/>
    <property type="molecule type" value="Genomic_DNA"/>
</dbReference>
<evidence type="ECO:0000313" key="2">
    <source>
        <dbReference type="EMBL" id="EHO46603.1"/>
    </source>
</evidence>
<comment type="caution">
    <text evidence="2">The sequence shown here is derived from an EMBL/GenBank/DDBJ whole genome shotgun (WGS) entry which is preliminary data.</text>
</comment>
<evidence type="ECO:0000256" key="1">
    <source>
        <dbReference type="SAM" id="MobiDB-lite"/>
    </source>
</evidence>
<reference evidence="2 3" key="1">
    <citation type="submission" date="2011-09" db="EMBL/GenBank/DDBJ databases">
        <authorList>
            <person name="Weinstock G."/>
            <person name="Sodergren E."/>
            <person name="Clifton S."/>
            <person name="Fulton L."/>
            <person name="Fulton B."/>
            <person name="Courtney L."/>
            <person name="Fronick C."/>
            <person name="Harrison M."/>
            <person name="Strong C."/>
            <person name="Farmer C."/>
            <person name="Delahaunty K."/>
            <person name="Markovic C."/>
            <person name="Hall O."/>
            <person name="Minx P."/>
            <person name="Tomlinson C."/>
            <person name="Mitreva M."/>
            <person name="Hou S."/>
            <person name="Chen J."/>
            <person name="Wollam A."/>
            <person name="Pepin K.H."/>
            <person name="Johnson M."/>
            <person name="Bhonagiri V."/>
            <person name="Zhang X."/>
            <person name="Suruliraj S."/>
            <person name="Warren W."/>
            <person name="Chinwalla A."/>
            <person name="Mardis E.R."/>
            <person name="Wilson R.K."/>
        </authorList>
    </citation>
    <scope>NUCLEOTIDE SEQUENCE [LARGE SCALE GENOMIC DNA]</scope>
    <source>
        <strain evidence="2 3">F0435</strain>
    </source>
</reference>
<feature type="region of interest" description="Disordered" evidence="1">
    <location>
        <begin position="19"/>
        <end position="41"/>
    </location>
</feature>